<dbReference type="STRING" id="1814289.SAMN05216410_0813"/>
<evidence type="ECO:0000256" key="1">
    <source>
        <dbReference type="SAM" id="Phobius"/>
    </source>
</evidence>
<keyword evidence="3" id="KW-1185">Reference proteome</keyword>
<dbReference type="OrthoDB" id="5148873at2"/>
<name>A0A1G6H7X9_9MICO</name>
<accession>A0A1G6H7X9</accession>
<sequence>MKMIAAYFGLADDGARVRPGASVAISLILSLAVSLGLRVLLPGASSVLRLILWVVVMLVIFRWAGSNAAKQRERARGRRDR</sequence>
<proteinExistence type="predicted"/>
<reference evidence="2 3" key="1">
    <citation type="submission" date="2016-09" db="EMBL/GenBank/DDBJ databases">
        <authorList>
            <person name="Capua I."/>
            <person name="De Benedictis P."/>
            <person name="Joannis T."/>
            <person name="Lombin L.H."/>
            <person name="Cattoli G."/>
        </authorList>
    </citation>
    <scope>NUCLEOTIDE SEQUENCE [LARGE SCALE GENOMIC DNA]</scope>
    <source>
        <strain evidence="2 3">ISLP-3</strain>
    </source>
</reference>
<organism evidence="2 3">
    <name type="scientific">Sanguibacter gelidistatuariae</name>
    <dbReference type="NCBI Taxonomy" id="1814289"/>
    <lineage>
        <taxon>Bacteria</taxon>
        <taxon>Bacillati</taxon>
        <taxon>Actinomycetota</taxon>
        <taxon>Actinomycetes</taxon>
        <taxon>Micrococcales</taxon>
        <taxon>Sanguibacteraceae</taxon>
        <taxon>Sanguibacter</taxon>
    </lineage>
</organism>
<feature type="transmembrane region" description="Helical" evidence="1">
    <location>
        <begin position="47"/>
        <end position="64"/>
    </location>
</feature>
<evidence type="ECO:0000313" key="2">
    <source>
        <dbReference type="EMBL" id="SDB90254.1"/>
    </source>
</evidence>
<dbReference type="AlphaFoldDB" id="A0A1G6H7X9"/>
<evidence type="ECO:0000313" key="3">
    <source>
        <dbReference type="Proteomes" id="UP000199039"/>
    </source>
</evidence>
<protein>
    <submittedName>
        <fullName evidence="2">Uncharacterized protein</fullName>
    </submittedName>
</protein>
<feature type="transmembrane region" description="Helical" evidence="1">
    <location>
        <begin position="21"/>
        <end position="41"/>
    </location>
</feature>
<gene>
    <name evidence="2" type="ORF">SAMN05216410_0813</name>
</gene>
<keyword evidence="1" id="KW-0812">Transmembrane</keyword>
<keyword evidence="1" id="KW-1133">Transmembrane helix</keyword>
<dbReference type="RefSeq" id="WP_093180968.1">
    <property type="nucleotide sequence ID" value="NZ_FMYH01000001.1"/>
</dbReference>
<keyword evidence="1" id="KW-0472">Membrane</keyword>
<dbReference type="Proteomes" id="UP000199039">
    <property type="component" value="Unassembled WGS sequence"/>
</dbReference>
<dbReference type="EMBL" id="FMYH01000001">
    <property type="protein sequence ID" value="SDB90254.1"/>
    <property type="molecule type" value="Genomic_DNA"/>
</dbReference>